<dbReference type="Gene3D" id="3.40.50.140">
    <property type="match status" value="1"/>
</dbReference>
<dbReference type="PROSITE" id="PS52039">
    <property type="entry name" value="TOPO_IA_2"/>
    <property type="match status" value="1"/>
</dbReference>
<feature type="site" description="Interaction with DNA" evidence="8">
    <location>
        <position position="166"/>
    </location>
</feature>
<feature type="active site" description="O-(5'-phospho-DNA)-tyrosine intermediate" evidence="8">
    <location>
        <position position="331"/>
    </location>
</feature>
<feature type="site" description="Interaction with DNA" evidence="8">
    <location>
        <position position="161"/>
    </location>
</feature>
<dbReference type="PRINTS" id="PR00417">
    <property type="entry name" value="PRTPISMRASEI"/>
</dbReference>
<dbReference type="InterPro" id="IPR013826">
    <property type="entry name" value="Topo_IA_cen_sub3"/>
</dbReference>
<dbReference type="InterPro" id="IPR006171">
    <property type="entry name" value="TOPRIM_dom"/>
</dbReference>
<dbReference type="GO" id="GO:0046872">
    <property type="term" value="F:metal ion binding"/>
    <property type="evidence" value="ECO:0007669"/>
    <property type="project" value="UniProtKB-KW"/>
</dbReference>
<dbReference type="InterPro" id="IPR023406">
    <property type="entry name" value="Topo_IA_AS"/>
</dbReference>
<dbReference type="InterPro" id="IPR003602">
    <property type="entry name" value="Topo_IA_DNA-bd_dom"/>
</dbReference>
<evidence type="ECO:0000313" key="13">
    <source>
        <dbReference type="Proteomes" id="UP000306145"/>
    </source>
</evidence>
<dbReference type="PANTHER" id="PTHR42785">
    <property type="entry name" value="DNA TOPOISOMERASE, TYPE IA, CORE"/>
    <property type="match status" value="1"/>
</dbReference>
<feature type="compositionally biased region" description="Low complexity" evidence="9">
    <location>
        <begin position="900"/>
        <end position="925"/>
    </location>
</feature>
<comment type="function">
    <text evidence="8">Releases the supercoiling and torsional tension of DNA, which is introduced during the DNA replication and transcription, by transiently cleaving and rejoining one strand of the DNA duplex. Introduces a single-strand break via transesterification at a target site in duplex DNA. The scissile phosphodiester is attacked by the catalytic tyrosine of the enzyme, resulting in the formation of a DNA-(5'-phosphotyrosyl)-enzyme intermediate and the expulsion of a 3'-OH DNA strand. The free DNA strand then undergoes passage around the unbroken strand, thus removing DNA supercoils. Finally, in the religation step, the DNA 3'-OH attacks the covalent intermediate to expel the active-site tyrosine and restore the DNA phosphodiester backbone.</text>
</comment>
<dbReference type="InterPro" id="IPR025589">
    <property type="entry name" value="Toprim_C_rpt"/>
</dbReference>
<feature type="compositionally biased region" description="Basic residues" evidence="9">
    <location>
        <begin position="887"/>
        <end position="899"/>
    </location>
</feature>
<dbReference type="GO" id="GO:0006265">
    <property type="term" value="P:DNA topological change"/>
    <property type="evidence" value="ECO:0007669"/>
    <property type="project" value="UniProtKB-UniRule"/>
</dbReference>
<dbReference type="Pfam" id="PF13368">
    <property type="entry name" value="Toprim_C_rpt"/>
    <property type="match status" value="4"/>
</dbReference>
<dbReference type="AlphaFoldDB" id="A0A5C4QWC6"/>
<dbReference type="HAMAP" id="MF_00952">
    <property type="entry name" value="Topoisom_1_prok"/>
    <property type="match status" value="1"/>
</dbReference>
<feature type="site" description="Interaction with DNA" evidence="8">
    <location>
        <position position="533"/>
    </location>
</feature>
<gene>
    <name evidence="8 12" type="primary">topA</name>
    <name evidence="12" type="ORF">FHG89_08050</name>
</gene>
<feature type="site" description="Interaction with DNA" evidence="8">
    <location>
        <position position="333"/>
    </location>
</feature>
<accession>A0A5C4QWC6</accession>
<evidence type="ECO:0000256" key="2">
    <source>
        <dbReference type="ARBA" id="ARBA00009446"/>
    </source>
</evidence>
<evidence type="ECO:0000256" key="4">
    <source>
        <dbReference type="ARBA" id="ARBA00022842"/>
    </source>
</evidence>
<evidence type="ECO:0000313" key="12">
    <source>
        <dbReference type="EMBL" id="TNH30358.1"/>
    </source>
</evidence>
<dbReference type="SMART" id="SM00437">
    <property type="entry name" value="TOP1Ac"/>
    <property type="match status" value="1"/>
</dbReference>
<keyword evidence="4" id="KW-0460">Magnesium</keyword>
<evidence type="ECO:0000256" key="3">
    <source>
        <dbReference type="ARBA" id="ARBA00022723"/>
    </source>
</evidence>
<feature type="compositionally biased region" description="Low complexity" evidence="9">
    <location>
        <begin position="938"/>
        <end position="947"/>
    </location>
</feature>
<dbReference type="InterPro" id="IPR013825">
    <property type="entry name" value="Topo_IA_cen_sub2"/>
</dbReference>
<evidence type="ECO:0000256" key="6">
    <source>
        <dbReference type="ARBA" id="ARBA00023125"/>
    </source>
</evidence>
<comment type="subunit">
    <text evidence="8">Monomer.</text>
</comment>
<dbReference type="Proteomes" id="UP000306145">
    <property type="component" value="Unassembled WGS sequence"/>
</dbReference>
<sequence length="947" mass="103168">MPSNAGTTRLVIVESPAKAKTISGYLGPGYVVEASFGHVRDLPRNAADVPAKYKGESWARLGVDVDNGFHALYVVSADRKQQISKLVKLSKEVDEIFLATDEDREGEAIAWHLVETLKPKVPVKRMVFHEITKPAIQAAVANPREIDRDLVDAQEARRILDRLYGYEVSPVLWKKVMPRLSAGRVQSVATRIVVERERQRMAFRTAEYWDILATLAVANAGEGPRNFNATLIALNGDRIATGKDFEPTTGRVRAGAGVVHLDESGARGLAARLDGRPFTVTRVEEKPYRRRPYAPFITSTLQQEAARKLRLSSQQTMRTAQRLYENGYITYMRTDSVNLSETAISAARRQIVELYGERSVPPEPRRYTGKVKNAQEAHEAIRPAGDNFRTPGEVAKELSAEEFKLYELIWRRTIASQMTDAVGSSVSVRIRAVSTSQEEADFGATGKTITDPGFLRAYVESSDDENAEAEDAERRLPTLVKDQPLTADELAAQGHHTQPPSRYTEASLVKALEELGIGRPSTYASIMQTIQDRGYVTKRGQAMIPTFLAFAVIGLMERHYPRLIDYDFTATMENELDEIAGGDHAAVDFLTAFYFGSSNGAGDQDIARSGGLKKLVTENLSDIDARSVNSIPLFTDDDGREVVVRVGRYGPYLQRELPGGEQPSAAPPSGDGEEGGTQGDRAPIPEGLAPDELTPEKVHELFLGGGGERKLGDDPATGEPIVLKSGRFGPYVSSGERKSSLLRTQTPDSLTLDEALKLLSLPRLVGVAPDGVEVFANNGRYGPYVKRGEEFRSLDSEDKMFTVTLDEALALLAAPKTRGRRAAAPPLREMGVDPATEKPLVIKDGRFGPYVTDGEFNASLRRGQTPEALSLEEASEMLAEKRAKGPAPRKKAAAKKAPAKKATATKKTAAASKSTAAKKTTTAKATAKKAPAKKAAPKKATASPAEE</sequence>
<feature type="compositionally biased region" description="Basic residues" evidence="9">
    <location>
        <begin position="926"/>
        <end position="937"/>
    </location>
</feature>
<dbReference type="InterPro" id="IPR034149">
    <property type="entry name" value="TOPRIM_TopoI"/>
</dbReference>
<feature type="region of interest" description="Disordered" evidence="9">
    <location>
        <begin position="703"/>
        <end position="722"/>
    </location>
</feature>
<dbReference type="InterPro" id="IPR000380">
    <property type="entry name" value="Topo_IA"/>
</dbReference>
<dbReference type="InterPro" id="IPR028612">
    <property type="entry name" value="Topoisom_1_IA"/>
</dbReference>
<dbReference type="GO" id="GO:0003677">
    <property type="term" value="F:DNA binding"/>
    <property type="evidence" value="ECO:0007669"/>
    <property type="project" value="UniProtKB-KW"/>
</dbReference>
<dbReference type="CDD" id="cd00186">
    <property type="entry name" value="TOP1Ac"/>
    <property type="match status" value="1"/>
</dbReference>
<dbReference type="SMART" id="SM00493">
    <property type="entry name" value="TOPRIM"/>
    <property type="match status" value="1"/>
</dbReference>
<dbReference type="SUPFAM" id="SSF56712">
    <property type="entry name" value="Prokaryotic type I DNA topoisomerase"/>
    <property type="match status" value="1"/>
</dbReference>
<evidence type="ECO:0000256" key="7">
    <source>
        <dbReference type="ARBA" id="ARBA00023235"/>
    </source>
</evidence>
<dbReference type="PANTHER" id="PTHR42785:SF1">
    <property type="entry name" value="DNA TOPOISOMERASE"/>
    <property type="match status" value="1"/>
</dbReference>
<evidence type="ECO:0000256" key="8">
    <source>
        <dbReference type="HAMAP-Rule" id="MF_00952"/>
    </source>
</evidence>
<evidence type="ECO:0000259" key="11">
    <source>
        <dbReference type="PROSITE" id="PS52039"/>
    </source>
</evidence>
<feature type="site" description="Interaction with DNA" evidence="8">
    <location>
        <position position="157"/>
    </location>
</feature>
<feature type="site" description="Interaction with DNA" evidence="8">
    <location>
        <position position="158"/>
    </location>
</feature>
<keyword evidence="6 8" id="KW-0238">DNA-binding</keyword>
<evidence type="ECO:0000259" key="10">
    <source>
        <dbReference type="PROSITE" id="PS50880"/>
    </source>
</evidence>
<keyword evidence="3" id="KW-0479">Metal-binding</keyword>
<dbReference type="EMBL" id="VDFY01000113">
    <property type="protein sequence ID" value="TNH30358.1"/>
    <property type="molecule type" value="Genomic_DNA"/>
</dbReference>
<feature type="site" description="Interaction with DNA" evidence="8">
    <location>
        <position position="173"/>
    </location>
</feature>
<keyword evidence="13" id="KW-1185">Reference proteome</keyword>
<dbReference type="Pfam" id="PF01751">
    <property type="entry name" value="Toprim"/>
    <property type="match status" value="1"/>
</dbReference>
<dbReference type="OrthoDB" id="9804262at2"/>
<dbReference type="Gene3D" id="1.10.460.10">
    <property type="entry name" value="Topoisomerase I, domain 2"/>
    <property type="match status" value="1"/>
</dbReference>
<keyword evidence="7 8" id="KW-0413">Isomerase</keyword>
<comment type="catalytic activity">
    <reaction evidence="1 8">
        <text>ATP-independent breakage of single-stranded DNA, followed by passage and rejoining.</text>
        <dbReference type="EC" id="5.6.2.1"/>
    </reaction>
</comment>
<dbReference type="EC" id="5.6.2.1" evidence="8"/>
<comment type="caution">
    <text evidence="12">The sequence shown here is derived from an EMBL/GenBank/DDBJ whole genome shotgun (WGS) entry which is preliminary data.</text>
</comment>
<dbReference type="PROSITE" id="PS00396">
    <property type="entry name" value="TOPO_IA_1"/>
    <property type="match status" value="1"/>
</dbReference>
<dbReference type="InterPro" id="IPR005733">
    <property type="entry name" value="TopoI_bac-type"/>
</dbReference>
<feature type="domain" description="Topo IA-type catalytic" evidence="11">
    <location>
        <begin position="147"/>
        <end position="601"/>
    </location>
</feature>
<feature type="site" description="Interaction with DNA" evidence="8">
    <location>
        <position position="38"/>
    </location>
</feature>
<dbReference type="NCBIfam" id="TIGR01051">
    <property type="entry name" value="topA_bact"/>
    <property type="match status" value="1"/>
</dbReference>
<dbReference type="CDD" id="cd03363">
    <property type="entry name" value="TOPRIM_TopoIA_TopoI"/>
    <property type="match status" value="1"/>
</dbReference>
<name>A0A5C4QWC6_9ACTN</name>
<feature type="region of interest" description="Interaction with DNA" evidence="8">
    <location>
        <begin position="181"/>
        <end position="186"/>
    </location>
</feature>
<feature type="domain" description="Toprim" evidence="10">
    <location>
        <begin position="8"/>
        <end position="132"/>
    </location>
</feature>
<dbReference type="Gene3D" id="1.10.290.10">
    <property type="entry name" value="Topoisomerase I, domain 4"/>
    <property type="match status" value="1"/>
</dbReference>
<organism evidence="12 13">
    <name type="scientific">Micromonospora orduensis</name>
    <dbReference type="NCBI Taxonomy" id="1420891"/>
    <lineage>
        <taxon>Bacteria</taxon>
        <taxon>Bacillati</taxon>
        <taxon>Actinomycetota</taxon>
        <taxon>Actinomycetes</taxon>
        <taxon>Micromonosporales</taxon>
        <taxon>Micromonosporaceae</taxon>
        <taxon>Micromonospora</taxon>
    </lineage>
</organism>
<protein>
    <recommendedName>
        <fullName evidence="8">DNA topoisomerase 1</fullName>
        <ecNumber evidence="8">5.6.2.1</ecNumber>
    </recommendedName>
    <alternativeName>
        <fullName evidence="8">DNA topoisomerase I</fullName>
    </alternativeName>
</protein>
<dbReference type="PROSITE" id="PS50880">
    <property type="entry name" value="TOPRIM"/>
    <property type="match status" value="1"/>
</dbReference>
<proteinExistence type="inferred from homology"/>
<dbReference type="GO" id="GO:0003917">
    <property type="term" value="F:DNA topoisomerase type I (single strand cut, ATP-independent) activity"/>
    <property type="evidence" value="ECO:0007669"/>
    <property type="project" value="UniProtKB-UniRule"/>
</dbReference>
<feature type="region of interest" description="Disordered" evidence="9">
    <location>
        <begin position="874"/>
        <end position="947"/>
    </location>
</feature>
<dbReference type="Gene3D" id="2.70.20.10">
    <property type="entry name" value="Topoisomerase I, domain 3"/>
    <property type="match status" value="1"/>
</dbReference>
<dbReference type="Pfam" id="PF01131">
    <property type="entry name" value="Topoisom_bac"/>
    <property type="match status" value="1"/>
</dbReference>
<feature type="region of interest" description="Disordered" evidence="9">
    <location>
        <begin position="653"/>
        <end position="694"/>
    </location>
</feature>
<keyword evidence="5 8" id="KW-0799">Topoisomerase</keyword>
<dbReference type="InterPro" id="IPR023405">
    <property type="entry name" value="Topo_IA_core_domain"/>
</dbReference>
<dbReference type="InterPro" id="IPR013824">
    <property type="entry name" value="Topo_IA_cen_sub1"/>
</dbReference>
<dbReference type="InterPro" id="IPR013497">
    <property type="entry name" value="Topo_IA_cen"/>
</dbReference>
<reference evidence="12 13" key="1">
    <citation type="submission" date="2019-06" db="EMBL/GenBank/DDBJ databases">
        <title>Micromonospora ordensis sp. nov., isolated from deep marine sediment.</title>
        <authorList>
            <person name="Veyisoglu A."/>
            <person name="Carro L."/>
            <person name="Klenk H.-P."/>
            <person name="Sahin N."/>
        </authorList>
    </citation>
    <scope>NUCLEOTIDE SEQUENCE [LARGE SCALE GENOMIC DNA]</scope>
    <source>
        <strain evidence="12 13">S2509</strain>
    </source>
</reference>
<dbReference type="SMART" id="SM00436">
    <property type="entry name" value="TOP1Bc"/>
    <property type="match status" value="1"/>
</dbReference>
<evidence type="ECO:0000256" key="1">
    <source>
        <dbReference type="ARBA" id="ARBA00000213"/>
    </source>
</evidence>
<dbReference type="RefSeq" id="WP_139583729.1">
    <property type="nucleotide sequence ID" value="NZ_VDFY01000113.1"/>
</dbReference>
<evidence type="ECO:0000256" key="9">
    <source>
        <dbReference type="SAM" id="MobiDB-lite"/>
    </source>
</evidence>
<dbReference type="InterPro" id="IPR003601">
    <property type="entry name" value="Topo_IA_2"/>
</dbReference>
<evidence type="ECO:0000256" key="5">
    <source>
        <dbReference type="ARBA" id="ARBA00023029"/>
    </source>
</evidence>
<comment type="similarity">
    <text evidence="2 8">Belongs to the type IA topoisomerase family.</text>
</comment>